<evidence type="ECO:0000313" key="8">
    <source>
        <dbReference type="Proteomes" id="UP000027936"/>
    </source>
</evidence>
<dbReference type="OrthoDB" id="9793120at2"/>
<evidence type="ECO:0000256" key="3">
    <source>
        <dbReference type="ARBA" id="ARBA00023115"/>
    </source>
</evidence>
<dbReference type="GO" id="GO:0010487">
    <property type="term" value="F:thermospermine synthase activity"/>
    <property type="evidence" value="ECO:0007669"/>
    <property type="project" value="UniProtKB-ARBA"/>
</dbReference>
<sequence>MIDLNQFGWIVTGAALVLLVEILGWLYWRFLGGGSIRDYVSEDEEPDGDYRIIKRVKTPTQRIALVDNQGQTLVYANGDVMFGTTEDDEIYAEALIHLPMAVTVKRENILIIGGGGGITTREALKYPEVKEITTLDIDSIMMDFGKNLEPLVKFNKGALNHPKVRTVIEDGRKFIEDTQGKWDAIFIDIPEPSEECPELCRLFSREFFRLLKERLEPGGVINISCPSLAWIPEYLWCVQATLVNAGFHVLPYHFDVIAEYEDDYGFCMAANRPLLPDDIIPSIPTRFLSKERVQDMFHFPYNYIKSRSNNKIQTDHNLALAEIVDDCWDD</sequence>
<dbReference type="SUPFAM" id="SSF53335">
    <property type="entry name" value="S-adenosyl-L-methionine-dependent methyltransferases"/>
    <property type="match status" value="1"/>
</dbReference>
<evidence type="ECO:0000256" key="1">
    <source>
        <dbReference type="ARBA" id="ARBA00007867"/>
    </source>
</evidence>
<feature type="binding site" evidence="4">
    <location>
        <position position="61"/>
    </location>
    <ligand>
        <name>S-methyl-5'-thioadenosine</name>
        <dbReference type="ChEBI" id="CHEBI:17509"/>
    </ligand>
</feature>
<keyword evidence="4" id="KW-0963">Cytoplasm</keyword>
<dbReference type="AlphaFoldDB" id="A0A072NF43"/>
<dbReference type="InterPro" id="IPR030374">
    <property type="entry name" value="PABS"/>
</dbReference>
<feature type="transmembrane region" description="Helical" evidence="4">
    <location>
        <begin position="6"/>
        <end position="28"/>
    </location>
</feature>
<dbReference type="Pfam" id="PF01564">
    <property type="entry name" value="Spermine_synth"/>
    <property type="match status" value="1"/>
</dbReference>
<comment type="subcellular location">
    <subcellularLocation>
        <location evidence="4">Cell membrane</location>
        <topology evidence="4">Single-pass membrane protein</topology>
    </subcellularLocation>
</comment>
<keyword evidence="4" id="KW-1133">Transmembrane helix</keyword>
<comment type="similarity">
    <text evidence="1 4">Belongs to the spermidine/spermine synthase family.</text>
</comment>
<dbReference type="GO" id="GO:0005886">
    <property type="term" value="C:plasma membrane"/>
    <property type="evidence" value="ECO:0007669"/>
    <property type="project" value="UniProtKB-SubCell"/>
</dbReference>
<evidence type="ECO:0000256" key="5">
    <source>
        <dbReference type="PROSITE-ProRule" id="PRU00354"/>
    </source>
</evidence>
<dbReference type="GO" id="GO:0008295">
    <property type="term" value="P:spermidine biosynthetic process"/>
    <property type="evidence" value="ECO:0007669"/>
    <property type="project" value="UniProtKB-UniRule"/>
</dbReference>
<proteinExistence type="inferred from homology"/>
<comment type="caution">
    <text evidence="7">The sequence shown here is derived from an EMBL/GenBank/DDBJ whole genome shotgun (WGS) entry which is preliminary data.</text>
</comment>
<dbReference type="EMBL" id="JJRY01000034">
    <property type="protein sequence ID" value="KEF36136.1"/>
    <property type="molecule type" value="Genomic_DNA"/>
</dbReference>
<evidence type="ECO:0000256" key="4">
    <source>
        <dbReference type="HAMAP-Rule" id="MF_00198"/>
    </source>
</evidence>
<keyword evidence="2 4" id="KW-0808">Transferase</keyword>
<comment type="subunit">
    <text evidence="4">Homodimer or homotetramer.</text>
</comment>
<name>A0A072NF43_SCHAZ</name>
<comment type="catalytic activity">
    <reaction evidence="4">
        <text>S-adenosyl 3-(methylsulfanyl)propylamine + putrescine = S-methyl-5'-thioadenosine + spermidine + H(+)</text>
        <dbReference type="Rhea" id="RHEA:12721"/>
        <dbReference type="ChEBI" id="CHEBI:15378"/>
        <dbReference type="ChEBI" id="CHEBI:17509"/>
        <dbReference type="ChEBI" id="CHEBI:57443"/>
        <dbReference type="ChEBI" id="CHEBI:57834"/>
        <dbReference type="ChEBI" id="CHEBI:326268"/>
        <dbReference type="EC" id="2.5.1.16"/>
    </reaction>
</comment>
<dbReference type="InterPro" id="IPR001045">
    <property type="entry name" value="Spermi_synthase"/>
</dbReference>
<dbReference type="PROSITE" id="PS51006">
    <property type="entry name" value="PABS_2"/>
    <property type="match status" value="1"/>
</dbReference>
<dbReference type="HAMAP" id="MF_00198">
    <property type="entry name" value="Spermidine_synth"/>
    <property type="match status" value="1"/>
</dbReference>
<feature type="binding site" evidence="4">
    <location>
        <position position="136"/>
    </location>
    <ligand>
        <name>S-methyl-5'-thioadenosine</name>
        <dbReference type="ChEBI" id="CHEBI:17509"/>
    </ligand>
</feature>
<dbReference type="PANTHER" id="PTHR43317:SF1">
    <property type="entry name" value="THERMOSPERMINE SYNTHASE ACAULIS5"/>
    <property type="match status" value="1"/>
</dbReference>
<feature type="active site" description="Proton acceptor" evidence="4 5">
    <location>
        <position position="188"/>
    </location>
</feature>
<reference evidence="7 8" key="1">
    <citation type="submission" date="2014-04" db="EMBL/GenBank/DDBJ databases">
        <title>Draft genome sequence of Bacillus azotoformans MEV2011, a (co-) denitrifying strain unable to grow in the presence of oxygen.</title>
        <authorList>
            <person name="Nielsen M."/>
            <person name="Schreiber L."/>
            <person name="Finster K."/>
            <person name="Schramm A."/>
        </authorList>
    </citation>
    <scope>NUCLEOTIDE SEQUENCE [LARGE SCALE GENOMIC DNA]</scope>
    <source>
        <strain evidence="7 8">MEV2011</strain>
    </source>
</reference>
<feature type="domain" description="PABS" evidence="6">
    <location>
        <begin position="33"/>
        <end position="271"/>
    </location>
</feature>
<keyword evidence="4" id="KW-0745">Spermidine biosynthesis</keyword>
<dbReference type="PANTHER" id="PTHR43317">
    <property type="entry name" value="THERMOSPERMINE SYNTHASE ACAULIS5"/>
    <property type="match status" value="1"/>
</dbReference>
<evidence type="ECO:0000259" key="6">
    <source>
        <dbReference type="PROSITE" id="PS51006"/>
    </source>
</evidence>
<evidence type="ECO:0000256" key="2">
    <source>
        <dbReference type="ARBA" id="ARBA00022679"/>
    </source>
</evidence>
<comment type="caution">
    <text evidence="4">Lacks conserved residue(s) required for the propagation of feature annotation.</text>
</comment>
<comment type="function">
    <text evidence="4">Catalyzes the irreversible transfer of a propylamine group from the amino donor S-adenosylmethioninamine (decarboxy-AdoMet) to putrescine (1,4-diaminobutane) to yield spermidine.</text>
</comment>
<dbReference type="UniPathway" id="UPA00248">
    <property type="reaction ID" value="UER00314"/>
</dbReference>
<comment type="pathway">
    <text evidence="4">Amine and polyamine biosynthesis; spermidine biosynthesis; spermidine from putrescine: step 1/1.</text>
</comment>
<keyword evidence="3 4" id="KW-0620">Polyamine biosynthesis</keyword>
<dbReference type="InterPro" id="IPR029063">
    <property type="entry name" value="SAM-dependent_MTases_sf"/>
</dbReference>
<dbReference type="Proteomes" id="UP000027936">
    <property type="component" value="Unassembled WGS sequence"/>
</dbReference>
<keyword evidence="4" id="KW-0472">Membrane</keyword>
<accession>A0A072NF43</accession>
<dbReference type="GO" id="GO:0004766">
    <property type="term" value="F:spermidine synthase activity"/>
    <property type="evidence" value="ECO:0007669"/>
    <property type="project" value="UniProtKB-UniRule"/>
</dbReference>
<gene>
    <name evidence="4" type="primary">speE</name>
    <name evidence="7" type="ORF">M670_04661</name>
</gene>
<organism evidence="7 8">
    <name type="scientific">Schinkia azotoformans MEV2011</name>
    <dbReference type="NCBI Taxonomy" id="1348973"/>
    <lineage>
        <taxon>Bacteria</taxon>
        <taxon>Bacillati</taxon>
        <taxon>Bacillota</taxon>
        <taxon>Bacilli</taxon>
        <taxon>Bacillales</taxon>
        <taxon>Bacillaceae</taxon>
        <taxon>Calidifontibacillus/Schinkia group</taxon>
        <taxon>Schinkia</taxon>
    </lineage>
</organism>
<keyword evidence="4" id="KW-0812">Transmembrane</keyword>
<evidence type="ECO:0000313" key="7">
    <source>
        <dbReference type="EMBL" id="KEF36136.1"/>
    </source>
</evidence>
<feature type="binding site" evidence="4">
    <location>
        <position position="197"/>
    </location>
    <ligand>
        <name>S-methyl-5'-thioadenosine</name>
        <dbReference type="ChEBI" id="CHEBI:17509"/>
    </ligand>
</feature>
<dbReference type="PATRIC" id="fig|1348973.3.peg.4531"/>
<dbReference type="EC" id="2.5.1.16" evidence="4"/>
<protein>
    <recommendedName>
        <fullName evidence="4">Polyamine aminopropyltransferase</fullName>
    </recommendedName>
    <alternativeName>
        <fullName evidence="4">Putrescine aminopropyltransferase</fullName>
        <shortName evidence="4">PAPT</shortName>
    </alternativeName>
    <alternativeName>
        <fullName evidence="4">Spermidine synthase</fullName>
        <shortName evidence="4">SPDS</shortName>
        <shortName evidence="4">SPDSY</shortName>
        <ecNumber evidence="4">2.5.1.16</ecNumber>
    </alternativeName>
</protein>
<dbReference type="Gene3D" id="3.40.50.150">
    <property type="entry name" value="Vaccinia Virus protein VP39"/>
    <property type="match status" value="1"/>
</dbReference>
<dbReference type="RefSeq" id="WP_035198772.1">
    <property type="nucleotide sequence ID" value="NZ_JJRY01000034.1"/>
</dbReference>
<feature type="binding site" evidence="4">
    <location>
        <begin position="170"/>
        <end position="171"/>
    </location>
    <ligand>
        <name>S-methyl-5'-thioadenosine</name>
        <dbReference type="ChEBI" id="CHEBI:17509"/>
    </ligand>
</feature>